<feature type="transmembrane region" description="Helical" evidence="2">
    <location>
        <begin position="173"/>
        <end position="200"/>
    </location>
</feature>
<proteinExistence type="predicted"/>
<evidence type="ECO:0000256" key="1">
    <source>
        <dbReference type="SAM" id="MobiDB-lite"/>
    </source>
</evidence>
<keyword evidence="2" id="KW-0472">Membrane</keyword>
<dbReference type="EMBL" id="CM004468">
    <property type="protein sequence ID" value="OCT95555.1"/>
    <property type="molecule type" value="Genomic_DNA"/>
</dbReference>
<protein>
    <submittedName>
        <fullName evidence="3">Uncharacterized protein</fullName>
    </submittedName>
</protein>
<evidence type="ECO:0000256" key="2">
    <source>
        <dbReference type="SAM" id="Phobius"/>
    </source>
</evidence>
<dbReference type="AlphaFoldDB" id="A0A974HZ81"/>
<name>A0A974HZ81_XENLA</name>
<dbReference type="Proteomes" id="UP000694892">
    <property type="component" value="Chromosome 2L"/>
</dbReference>
<evidence type="ECO:0000313" key="3">
    <source>
        <dbReference type="EMBL" id="OCT95555.1"/>
    </source>
</evidence>
<evidence type="ECO:0000313" key="4">
    <source>
        <dbReference type="Proteomes" id="UP000694892"/>
    </source>
</evidence>
<sequence>MWAGQAWYLCSAEVAGAVYGRWPWERWVVLVSKGAVPVRTEFGKWVELRAGEMEWGRCRSKMAARRFAVPLAGKRGAVNLADTDCFVFSQQECDKMSSSMREPAVAPGVPTGDESSDSEGEHEGPQKLIRKVSTSGQLRSKVRHVTHNALLYTLQFLCPQALLPSRAADNRCAAVLLLLALPVATIIGFCYYHCLLLFLLQMGSGLGRTLVPICIGSS</sequence>
<feature type="region of interest" description="Disordered" evidence="1">
    <location>
        <begin position="100"/>
        <end position="127"/>
    </location>
</feature>
<organism evidence="3 4">
    <name type="scientific">Xenopus laevis</name>
    <name type="common">African clawed frog</name>
    <dbReference type="NCBI Taxonomy" id="8355"/>
    <lineage>
        <taxon>Eukaryota</taxon>
        <taxon>Metazoa</taxon>
        <taxon>Chordata</taxon>
        <taxon>Craniata</taxon>
        <taxon>Vertebrata</taxon>
        <taxon>Euteleostomi</taxon>
        <taxon>Amphibia</taxon>
        <taxon>Batrachia</taxon>
        <taxon>Anura</taxon>
        <taxon>Pipoidea</taxon>
        <taxon>Pipidae</taxon>
        <taxon>Xenopodinae</taxon>
        <taxon>Xenopus</taxon>
        <taxon>Xenopus</taxon>
    </lineage>
</organism>
<keyword evidence="2" id="KW-0812">Transmembrane</keyword>
<gene>
    <name evidence="3" type="ORF">XELAEV_18013242mg</name>
</gene>
<keyword evidence="2" id="KW-1133">Transmembrane helix</keyword>
<reference evidence="4" key="1">
    <citation type="journal article" date="2016" name="Nature">
        <title>Genome evolution in the allotetraploid frog Xenopus laevis.</title>
        <authorList>
            <person name="Session A.M."/>
            <person name="Uno Y."/>
            <person name="Kwon T."/>
            <person name="Chapman J.A."/>
            <person name="Toyoda A."/>
            <person name="Takahashi S."/>
            <person name="Fukui A."/>
            <person name="Hikosaka A."/>
            <person name="Suzuki A."/>
            <person name="Kondo M."/>
            <person name="van Heeringen S.J."/>
            <person name="Quigley I."/>
            <person name="Heinz S."/>
            <person name="Ogino H."/>
            <person name="Ochi H."/>
            <person name="Hellsten U."/>
            <person name="Lyons J.B."/>
            <person name="Simakov O."/>
            <person name="Putnam N."/>
            <person name="Stites J."/>
            <person name="Kuroki Y."/>
            <person name="Tanaka T."/>
            <person name="Michiue T."/>
            <person name="Watanabe M."/>
            <person name="Bogdanovic O."/>
            <person name="Lister R."/>
            <person name="Georgiou G."/>
            <person name="Paranjpe S.S."/>
            <person name="van Kruijsbergen I."/>
            <person name="Shu S."/>
            <person name="Carlson J."/>
            <person name="Kinoshita T."/>
            <person name="Ohta Y."/>
            <person name="Mawaribuchi S."/>
            <person name="Jenkins J."/>
            <person name="Grimwood J."/>
            <person name="Schmutz J."/>
            <person name="Mitros T."/>
            <person name="Mozaffari S.V."/>
            <person name="Suzuki Y."/>
            <person name="Haramoto Y."/>
            <person name="Yamamoto T.S."/>
            <person name="Takagi C."/>
            <person name="Heald R."/>
            <person name="Miller K."/>
            <person name="Haudenschild C."/>
            <person name="Kitzman J."/>
            <person name="Nakayama T."/>
            <person name="Izutsu Y."/>
            <person name="Robert J."/>
            <person name="Fortriede J."/>
            <person name="Burns K."/>
            <person name="Lotay V."/>
            <person name="Karimi K."/>
            <person name="Yasuoka Y."/>
            <person name="Dichmann D.S."/>
            <person name="Flajnik M.F."/>
            <person name="Houston D.W."/>
            <person name="Shendure J."/>
            <person name="DuPasquier L."/>
            <person name="Vize P.D."/>
            <person name="Zorn A.M."/>
            <person name="Ito M."/>
            <person name="Marcotte E.M."/>
            <person name="Wallingford J.B."/>
            <person name="Ito Y."/>
            <person name="Asashima M."/>
            <person name="Ueno N."/>
            <person name="Matsuda Y."/>
            <person name="Veenstra G.J."/>
            <person name="Fujiyama A."/>
            <person name="Harland R.M."/>
            <person name="Taira M."/>
            <person name="Rokhsar D.S."/>
        </authorList>
    </citation>
    <scope>NUCLEOTIDE SEQUENCE [LARGE SCALE GENOMIC DNA]</scope>
    <source>
        <strain evidence="4">J</strain>
    </source>
</reference>
<accession>A0A974HZ81</accession>